<protein>
    <submittedName>
        <fullName evidence="2">Uncharacterized protein</fullName>
    </submittedName>
</protein>
<sequence>MKPVKSELQLPLTEEETSNSSYHVLQLLEEQESEHQKDLLRNSRVVPLVEDEDLPCGSACDEFKQESTMDHMEGNSCGTRSLYDCIHNGRLDLNEAARFILKGKRNGTFSQAMYDEFVSEAATKVHHYANNGMLDLHDPFLEMRLNSIGTFMMVRDQILAPNSKG</sequence>
<dbReference type="Proteomes" id="UP000271889">
    <property type="component" value="Unassembled WGS sequence"/>
</dbReference>
<reference evidence="2 3" key="1">
    <citation type="submission" date="2018-11" db="EMBL/GenBank/DDBJ databases">
        <authorList>
            <consortium name="Pathogen Informatics"/>
        </authorList>
    </citation>
    <scope>NUCLEOTIDE SEQUENCE [LARGE SCALE GENOMIC DNA]</scope>
</reference>
<organism evidence="2 3">
    <name type="scientific">Cylicostephanus goldi</name>
    <name type="common">Nematode worm</name>
    <dbReference type="NCBI Taxonomy" id="71465"/>
    <lineage>
        <taxon>Eukaryota</taxon>
        <taxon>Metazoa</taxon>
        <taxon>Ecdysozoa</taxon>
        <taxon>Nematoda</taxon>
        <taxon>Chromadorea</taxon>
        <taxon>Rhabditida</taxon>
        <taxon>Rhabditina</taxon>
        <taxon>Rhabditomorpha</taxon>
        <taxon>Strongyloidea</taxon>
        <taxon>Strongylidae</taxon>
        <taxon>Cylicostephanus</taxon>
    </lineage>
</organism>
<dbReference type="EMBL" id="UYRV01117470">
    <property type="protein sequence ID" value="VDN30664.1"/>
    <property type="molecule type" value="Genomic_DNA"/>
</dbReference>
<gene>
    <name evidence="2" type="ORF">CGOC_LOCUS11611</name>
</gene>
<evidence type="ECO:0000256" key="1">
    <source>
        <dbReference type="SAM" id="MobiDB-lite"/>
    </source>
</evidence>
<evidence type="ECO:0000313" key="3">
    <source>
        <dbReference type="Proteomes" id="UP000271889"/>
    </source>
</evidence>
<accession>A0A3P7MM01</accession>
<feature type="region of interest" description="Disordered" evidence="1">
    <location>
        <begin position="1"/>
        <end position="20"/>
    </location>
</feature>
<keyword evidence="3" id="KW-1185">Reference proteome</keyword>
<name>A0A3P7MM01_CYLGO</name>
<dbReference type="AlphaFoldDB" id="A0A3P7MM01"/>
<evidence type="ECO:0000313" key="2">
    <source>
        <dbReference type="EMBL" id="VDN30664.1"/>
    </source>
</evidence>
<proteinExistence type="predicted"/>